<dbReference type="InterPro" id="IPR014284">
    <property type="entry name" value="RNA_pol_sigma-70_dom"/>
</dbReference>
<evidence type="ECO:0000256" key="1">
    <source>
        <dbReference type="ARBA" id="ARBA00010641"/>
    </source>
</evidence>
<dbReference type="SUPFAM" id="SSF88659">
    <property type="entry name" value="Sigma3 and sigma4 domains of RNA polymerase sigma factors"/>
    <property type="match status" value="1"/>
</dbReference>
<dbReference type="InParanoid" id="A0A0M9UDU1"/>
<gene>
    <name evidence="7" type="ORF">ARMA_2828</name>
</gene>
<sequence length="195" mass="22439">MTDHEAGLNEEQLVALLQRAQKEGDPEAFGELYRRYANRIYRYLLSKTGNVALAEDLTSQVFVRLIERIGQYTIAPRDNIAIFSAWLYRIAHHLMIDEIRKQQRQANINANDLQHLDTPQPSIAAEVERKLENEHLLKRLNALSEEQRQVILLRFIEQYSIAETARIMGKTEGAVKVLQYRAIKNLRTLLGGNAS</sequence>
<organism evidence="7 8">
    <name type="scientific">Ardenticatena maritima</name>
    <dbReference type="NCBI Taxonomy" id="872965"/>
    <lineage>
        <taxon>Bacteria</taxon>
        <taxon>Bacillati</taxon>
        <taxon>Chloroflexota</taxon>
        <taxon>Ardenticatenia</taxon>
        <taxon>Ardenticatenales</taxon>
        <taxon>Ardenticatenaceae</taxon>
        <taxon>Ardenticatena</taxon>
    </lineage>
</organism>
<dbReference type="Gene3D" id="1.10.1740.10">
    <property type="match status" value="1"/>
</dbReference>
<reference evidence="8" key="2">
    <citation type="submission" date="2015-08" db="EMBL/GenBank/DDBJ databases">
        <title>Draft Genome Sequence of a Heterotrophic Facultative Anaerobic Bacterium Ardenticatena maritima Strain 110S.</title>
        <authorList>
            <person name="Kawaichi S."/>
            <person name="Yoshida T."/>
            <person name="Sako Y."/>
            <person name="Nakamura R."/>
        </authorList>
    </citation>
    <scope>NUCLEOTIDE SEQUENCE [LARGE SCALE GENOMIC DNA]</scope>
    <source>
        <strain evidence="8">110S</strain>
    </source>
</reference>
<proteinExistence type="inferred from homology"/>
<evidence type="ECO:0000256" key="4">
    <source>
        <dbReference type="ARBA" id="ARBA00023163"/>
    </source>
</evidence>
<feature type="domain" description="RNA polymerase sigma-70 region 2" evidence="5">
    <location>
        <begin position="32"/>
        <end position="104"/>
    </location>
</feature>
<keyword evidence="8" id="KW-1185">Reference proteome</keyword>
<accession>A0A0M9UDU1</accession>
<dbReference type="PANTHER" id="PTHR43133">
    <property type="entry name" value="RNA POLYMERASE ECF-TYPE SIGMA FACTO"/>
    <property type="match status" value="1"/>
</dbReference>
<dbReference type="RefSeq" id="WP_054494091.1">
    <property type="nucleotide sequence ID" value="NZ_BBZA01000258.1"/>
</dbReference>
<evidence type="ECO:0000259" key="6">
    <source>
        <dbReference type="Pfam" id="PF08281"/>
    </source>
</evidence>
<name>A0A0M9UDU1_9CHLR</name>
<dbReference type="Pfam" id="PF08281">
    <property type="entry name" value="Sigma70_r4_2"/>
    <property type="match status" value="1"/>
</dbReference>
<dbReference type="GO" id="GO:0003677">
    <property type="term" value="F:DNA binding"/>
    <property type="evidence" value="ECO:0007669"/>
    <property type="project" value="InterPro"/>
</dbReference>
<dbReference type="Pfam" id="PF04542">
    <property type="entry name" value="Sigma70_r2"/>
    <property type="match status" value="1"/>
</dbReference>
<dbReference type="Gene3D" id="1.10.10.10">
    <property type="entry name" value="Winged helix-like DNA-binding domain superfamily/Winged helix DNA-binding domain"/>
    <property type="match status" value="1"/>
</dbReference>
<dbReference type="NCBIfam" id="TIGR02937">
    <property type="entry name" value="sigma70-ECF"/>
    <property type="match status" value="1"/>
</dbReference>
<dbReference type="SUPFAM" id="SSF88946">
    <property type="entry name" value="Sigma2 domain of RNA polymerase sigma factors"/>
    <property type="match status" value="1"/>
</dbReference>
<reference evidence="7 8" key="1">
    <citation type="journal article" date="2015" name="Genome Announc.">
        <title>Draft Genome Sequence of a Heterotrophic Facultative Anaerobic Thermophilic Bacterium, Ardenticatena maritima Strain 110ST.</title>
        <authorList>
            <person name="Kawaichi S."/>
            <person name="Yoshida T."/>
            <person name="Sako Y."/>
            <person name="Nakamura R."/>
        </authorList>
    </citation>
    <scope>NUCLEOTIDE SEQUENCE [LARGE SCALE GENOMIC DNA]</scope>
    <source>
        <strain evidence="7 8">110S</strain>
    </source>
</reference>
<comment type="similarity">
    <text evidence="1">Belongs to the sigma-70 factor family. ECF subfamily.</text>
</comment>
<dbReference type="InterPro" id="IPR013325">
    <property type="entry name" value="RNA_pol_sigma_r2"/>
</dbReference>
<comment type="caution">
    <text evidence="7">The sequence shown here is derived from an EMBL/GenBank/DDBJ whole genome shotgun (WGS) entry which is preliminary data.</text>
</comment>
<dbReference type="PANTHER" id="PTHR43133:SF57">
    <property type="entry name" value="RNA POLYMERASE SIGMA-70 FACTOR"/>
    <property type="match status" value="1"/>
</dbReference>
<dbReference type="OrthoDB" id="157311at2"/>
<dbReference type="InterPro" id="IPR013249">
    <property type="entry name" value="RNA_pol_sigma70_r4_t2"/>
</dbReference>
<evidence type="ECO:0000259" key="5">
    <source>
        <dbReference type="Pfam" id="PF04542"/>
    </source>
</evidence>
<dbReference type="EMBL" id="BBZA01000258">
    <property type="protein sequence ID" value="GAP64404.1"/>
    <property type="molecule type" value="Genomic_DNA"/>
</dbReference>
<dbReference type="InterPro" id="IPR013324">
    <property type="entry name" value="RNA_pol_sigma_r3/r4-like"/>
</dbReference>
<dbReference type="InterPro" id="IPR007627">
    <property type="entry name" value="RNA_pol_sigma70_r2"/>
</dbReference>
<dbReference type="AlphaFoldDB" id="A0A0M9UDU1"/>
<dbReference type="Proteomes" id="UP000037784">
    <property type="component" value="Unassembled WGS sequence"/>
</dbReference>
<protein>
    <submittedName>
        <fullName evidence="7">RNA polymerase sigma-70 factor, ECF subfamily</fullName>
    </submittedName>
</protein>
<keyword evidence="2" id="KW-0805">Transcription regulation</keyword>
<evidence type="ECO:0000256" key="2">
    <source>
        <dbReference type="ARBA" id="ARBA00023015"/>
    </source>
</evidence>
<evidence type="ECO:0000313" key="8">
    <source>
        <dbReference type="Proteomes" id="UP000037784"/>
    </source>
</evidence>
<feature type="domain" description="RNA polymerase sigma factor 70 region 4 type 2" evidence="6">
    <location>
        <begin position="136"/>
        <end position="186"/>
    </location>
</feature>
<dbReference type="GO" id="GO:0006352">
    <property type="term" value="P:DNA-templated transcription initiation"/>
    <property type="evidence" value="ECO:0007669"/>
    <property type="project" value="InterPro"/>
</dbReference>
<dbReference type="InterPro" id="IPR039425">
    <property type="entry name" value="RNA_pol_sigma-70-like"/>
</dbReference>
<keyword evidence="3" id="KW-0731">Sigma factor</keyword>
<dbReference type="GO" id="GO:0016987">
    <property type="term" value="F:sigma factor activity"/>
    <property type="evidence" value="ECO:0007669"/>
    <property type="project" value="UniProtKB-KW"/>
</dbReference>
<evidence type="ECO:0000256" key="3">
    <source>
        <dbReference type="ARBA" id="ARBA00023082"/>
    </source>
</evidence>
<dbReference type="InterPro" id="IPR036388">
    <property type="entry name" value="WH-like_DNA-bd_sf"/>
</dbReference>
<evidence type="ECO:0000313" key="7">
    <source>
        <dbReference type="EMBL" id="GAP64404.1"/>
    </source>
</evidence>
<dbReference type="CDD" id="cd06171">
    <property type="entry name" value="Sigma70_r4"/>
    <property type="match status" value="1"/>
</dbReference>
<keyword evidence="4" id="KW-0804">Transcription</keyword>